<dbReference type="PROSITE" id="PS00211">
    <property type="entry name" value="ABC_TRANSPORTER_1"/>
    <property type="match status" value="1"/>
</dbReference>
<keyword evidence="5" id="KW-1185">Reference proteome</keyword>
<dbReference type="SMART" id="SM00382">
    <property type="entry name" value="AAA"/>
    <property type="match status" value="1"/>
</dbReference>
<dbReference type="AlphaFoldDB" id="A0A7R9LBM2"/>
<evidence type="ECO:0000259" key="3">
    <source>
        <dbReference type="PROSITE" id="PS50893"/>
    </source>
</evidence>
<sequence length="508" mass="56830">MSQNSYYDNYAFYDDNKVANGYDEKKVRTISNEAAVKITNVQLAYGKHQVLTGINMTVPAQSIYGLLGPSGCGKTSLLRCVVGIRRPDSGHISVYGRVPGHPDSGIPGPGLGYMPQEIALFLDFSIYETFKYFGRLYQMDVKQMSERTDELISLLNLPNKHKFIKNLSGGQKRRVSLAAALIHSPPLLILDEPTVGVDPVLRQSIWNHMEMLCRELGLTIIITTQYIEEARSADVVSFMRNGKLLMERNPIQLLTAMRLPSLESVFLKLCQLESVDDAIDDTVVIVDNNNKPNGSHLNQSFELTERPAVGEDVARNEKYVYHNDGQPVASNHQMAVQNRPQLLANKSRFSFIRRIGALNWKNITGIRRNLSMLIIQFLMPSFQCLLNFTCLGPDPYDLPVAVYNADRPAVMSDLFLRALNNGTFALTSYDSLEAALDQVRAGSAWAVISFAANYSRLMQSLAYEEVIESIPKIGVYLDTTNYVISNTIQKELYLTYNRTATVMAELAG</sequence>
<evidence type="ECO:0000256" key="2">
    <source>
        <dbReference type="ARBA" id="ARBA00022840"/>
    </source>
</evidence>
<dbReference type="Pfam" id="PF00005">
    <property type="entry name" value="ABC_tran"/>
    <property type="match status" value="1"/>
</dbReference>
<keyword evidence="1" id="KW-0547">Nucleotide-binding</keyword>
<dbReference type="GO" id="GO:0016887">
    <property type="term" value="F:ATP hydrolysis activity"/>
    <property type="evidence" value="ECO:0007669"/>
    <property type="project" value="InterPro"/>
</dbReference>
<dbReference type="CDD" id="cd03230">
    <property type="entry name" value="ABC_DR_subfamily_A"/>
    <property type="match status" value="1"/>
</dbReference>
<reference evidence="4" key="1">
    <citation type="submission" date="2020-11" db="EMBL/GenBank/DDBJ databases">
        <authorList>
            <person name="Tran Van P."/>
        </authorList>
    </citation>
    <scope>NUCLEOTIDE SEQUENCE</scope>
</reference>
<evidence type="ECO:0000313" key="5">
    <source>
        <dbReference type="Proteomes" id="UP000759131"/>
    </source>
</evidence>
<dbReference type="InterPro" id="IPR003593">
    <property type="entry name" value="AAA+_ATPase"/>
</dbReference>
<dbReference type="OrthoDB" id="10255969at2759"/>
<keyword evidence="2" id="KW-0067">ATP-binding</keyword>
<accession>A0A7R9LBM2</accession>
<dbReference type="SUPFAM" id="SSF52540">
    <property type="entry name" value="P-loop containing nucleoside triphosphate hydrolases"/>
    <property type="match status" value="1"/>
</dbReference>
<dbReference type="GO" id="GO:0005524">
    <property type="term" value="F:ATP binding"/>
    <property type="evidence" value="ECO:0007669"/>
    <property type="project" value="UniProtKB-KW"/>
</dbReference>
<dbReference type="InterPro" id="IPR027417">
    <property type="entry name" value="P-loop_NTPase"/>
</dbReference>
<evidence type="ECO:0000313" key="4">
    <source>
        <dbReference type="EMBL" id="CAD7638597.1"/>
    </source>
</evidence>
<dbReference type="InterPro" id="IPR003439">
    <property type="entry name" value="ABC_transporter-like_ATP-bd"/>
</dbReference>
<dbReference type="EMBL" id="OC875626">
    <property type="protein sequence ID" value="CAD7638597.1"/>
    <property type="molecule type" value="Genomic_DNA"/>
</dbReference>
<dbReference type="PROSITE" id="PS50893">
    <property type="entry name" value="ABC_TRANSPORTER_2"/>
    <property type="match status" value="1"/>
</dbReference>
<dbReference type="Gene3D" id="3.40.50.300">
    <property type="entry name" value="P-loop containing nucleotide triphosphate hydrolases"/>
    <property type="match status" value="1"/>
</dbReference>
<dbReference type="PANTHER" id="PTHR43038:SF3">
    <property type="entry name" value="ABC TRANSPORTER G FAMILY MEMBER 20 ISOFORM X1"/>
    <property type="match status" value="1"/>
</dbReference>
<evidence type="ECO:0000256" key="1">
    <source>
        <dbReference type="ARBA" id="ARBA00022741"/>
    </source>
</evidence>
<feature type="non-terminal residue" evidence="4">
    <location>
        <position position="1"/>
    </location>
</feature>
<dbReference type="PANTHER" id="PTHR43038">
    <property type="entry name" value="ATP-BINDING CASSETTE, SUB-FAMILY H, MEMBER 1"/>
    <property type="match status" value="1"/>
</dbReference>
<gene>
    <name evidence="4" type="ORF">OSB1V03_LOCUS17453</name>
</gene>
<feature type="domain" description="ABC transporter" evidence="3">
    <location>
        <begin position="36"/>
        <end position="266"/>
    </location>
</feature>
<dbReference type="InterPro" id="IPR017871">
    <property type="entry name" value="ABC_transporter-like_CS"/>
</dbReference>
<dbReference type="Proteomes" id="UP000759131">
    <property type="component" value="Unassembled WGS sequence"/>
</dbReference>
<name>A0A7R9LBM2_9ACAR</name>
<protein>
    <recommendedName>
        <fullName evidence="3">ABC transporter domain-containing protein</fullName>
    </recommendedName>
</protein>
<dbReference type="EMBL" id="CAJPIZ010021051">
    <property type="protein sequence ID" value="CAG2117500.1"/>
    <property type="molecule type" value="Genomic_DNA"/>
</dbReference>
<organism evidence="4">
    <name type="scientific">Medioppia subpectinata</name>
    <dbReference type="NCBI Taxonomy" id="1979941"/>
    <lineage>
        <taxon>Eukaryota</taxon>
        <taxon>Metazoa</taxon>
        <taxon>Ecdysozoa</taxon>
        <taxon>Arthropoda</taxon>
        <taxon>Chelicerata</taxon>
        <taxon>Arachnida</taxon>
        <taxon>Acari</taxon>
        <taxon>Acariformes</taxon>
        <taxon>Sarcoptiformes</taxon>
        <taxon>Oribatida</taxon>
        <taxon>Brachypylina</taxon>
        <taxon>Oppioidea</taxon>
        <taxon>Oppiidae</taxon>
        <taxon>Medioppia</taxon>
    </lineage>
</organism>
<proteinExistence type="predicted"/>